<dbReference type="Proteomes" id="UP000703661">
    <property type="component" value="Unassembled WGS sequence"/>
</dbReference>
<sequence length="857" mass="97946">MQARLDESQHDSWNDQKAERIVDGVLKKFGLKLNLPFQSSCQGMLETIYRRCRKSNGDNDDDLFRNSKQRMTVDYSKLFSVLSPYEWRYIQLTSMIRLRRLPKTMRDEQTTYGQDDAMIDNHLSAPETDIEAYSTTDATVNIGESQEKDKIGYGGDQISDSNDDDDEEHTLEQQHRRSYAWLLREALVEMWLYYNYDSVIAVNYEMALARKYLPLSTKMPKLQSLCLNRPTVMLDSYIEDTILFIKQNQAAFPRKRSLDIEFDGSWYFFGDDDIDASYNPMDLNTYNASRKDRWERAFLYMKPAIAVYQAVGRPRVMRVDGIPNFYGHARNIDLSRLRVLCDRDLERIDRGERVEMEAFLRRCQDLKELKLGVGNHDVLSWAATDALNSILPLSQRALGSLENLELWTSHSYNFVIHAFNDAMTAFSTSLRSIKLVFRKHLQDARVPTVMRNARTLHLLQLQRQASASTVGDWPFLLPHLRIIEISLNNVACINVGSLDNCPNLEMLEIRFGCTSLTQCRPDGPEPATLPASGLLLDPRWQHAKIDRTLFPIWNLPKLKQLKLYDLAAMRFDFASLTNMPRLESLTIDVNRSVSFGQDLSEYINRQYKLPRSHLSTTSNVTLAQGIEIHRSTLANKWLVPELKTMVLDGPPSALIYLDLLKSFPKLESLSLRSSGKEHKIVRRALHGAASLFQQSWSQEQVKSTKQNGAPRSGSDDDAPYVESNLKSITLGGGWSMSGQDLTSLLTTYAPFLEELSVDRFSVGESSSGYRFFEAIKLADEINKSYTLTPGVSNSGDSGLPGRKLIKVTCRYIIQESQRLEFGLKQIPPNAQNDFMIRGLRTYTLPGHILVDQKDYDL</sequence>
<dbReference type="PANTHER" id="PTHR32212:SF373">
    <property type="entry name" value="F-BOX_LRR-REPEAT PROTEIN 25-LIKE"/>
    <property type="match status" value="1"/>
</dbReference>
<dbReference type="AlphaFoldDB" id="A0A9P6MMT9"/>
<name>A0A9P6MMT9_9FUNG</name>
<reference evidence="2" key="1">
    <citation type="journal article" date="2020" name="Fungal Divers.">
        <title>Resolving the Mortierellaceae phylogeny through synthesis of multi-gene phylogenetics and phylogenomics.</title>
        <authorList>
            <person name="Vandepol N."/>
            <person name="Liber J."/>
            <person name="Desiro A."/>
            <person name="Na H."/>
            <person name="Kennedy M."/>
            <person name="Barry K."/>
            <person name="Grigoriev I.V."/>
            <person name="Miller A.N."/>
            <person name="O'Donnell K."/>
            <person name="Stajich J.E."/>
            <person name="Bonito G."/>
        </authorList>
    </citation>
    <scope>NUCLEOTIDE SEQUENCE</scope>
    <source>
        <strain evidence="2">NRRL 2769</strain>
    </source>
</reference>
<protein>
    <submittedName>
        <fullName evidence="2">Uncharacterized protein</fullName>
    </submittedName>
</protein>
<evidence type="ECO:0000313" key="3">
    <source>
        <dbReference type="Proteomes" id="UP000703661"/>
    </source>
</evidence>
<dbReference type="InterPro" id="IPR032675">
    <property type="entry name" value="LRR_dom_sf"/>
</dbReference>
<gene>
    <name evidence="2" type="ORF">BGZ80_004435</name>
</gene>
<evidence type="ECO:0000256" key="1">
    <source>
        <dbReference type="SAM" id="MobiDB-lite"/>
    </source>
</evidence>
<feature type="compositionally biased region" description="Polar residues" evidence="1">
    <location>
        <begin position="700"/>
        <end position="709"/>
    </location>
</feature>
<dbReference type="PANTHER" id="PTHR32212">
    <property type="entry name" value="CYCLIN-LIKE F-BOX"/>
    <property type="match status" value="1"/>
</dbReference>
<keyword evidence="3" id="KW-1185">Reference proteome</keyword>
<feature type="region of interest" description="Disordered" evidence="1">
    <location>
        <begin position="700"/>
        <end position="720"/>
    </location>
</feature>
<organism evidence="2 3">
    <name type="scientific">Entomortierella chlamydospora</name>
    <dbReference type="NCBI Taxonomy" id="101097"/>
    <lineage>
        <taxon>Eukaryota</taxon>
        <taxon>Fungi</taxon>
        <taxon>Fungi incertae sedis</taxon>
        <taxon>Mucoromycota</taxon>
        <taxon>Mortierellomycotina</taxon>
        <taxon>Mortierellomycetes</taxon>
        <taxon>Mortierellales</taxon>
        <taxon>Mortierellaceae</taxon>
        <taxon>Entomortierella</taxon>
    </lineage>
</organism>
<proteinExistence type="predicted"/>
<dbReference type="EMBL" id="JAAAID010002262">
    <property type="protein sequence ID" value="KAG0007627.1"/>
    <property type="molecule type" value="Genomic_DNA"/>
</dbReference>
<comment type="caution">
    <text evidence="2">The sequence shown here is derived from an EMBL/GenBank/DDBJ whole genome shotgun (WGS) entry which is preliminary data.</text>
</comment>
<evidence type="ECO:0000313" key="2">
    <source>
        <dbReference type="EMBL" id="KAG0007627.1"/>
    </source>
</evidence>
<dbReference type="SUPFAM" id="SSF52047">
    <property type="entry name" value="RNI-like"/>
    <property type="match status" value="1"/>
</dbReference>
<accession>A0A9P6MMT9</accession>
<feature type="region of interest" description="Disordered" evidence="1">
    <location>
        <begin position="144"/>
        <end position="171"/>
    </location>
</feature>
<dbReference type="Gene3D" id="3.80.10.10">
    <property type="entry name" value="Ribonuclease Inhibitor"/>
    <property type="match status" value="1"/>
</dbReference>